<dbReference type="InterPro" id="IPR016185">
    <property type="entry name" value="PreATP-grasp_dom_sf"/>
</dbReference>
<evidence type="ECO:0000313" key="12">
    <source>
        <dbReference type="EMBL" id="QKM63427.1"/>
    </source>
</evidence>
<dbReference type="SUPFAM" id="SSF56059">
    <property type="entry name" value="Glutathione synthetase ATP-binding domain-like"/>
    <property type="match status" value="1"/>
</dbReference>
<evidence type="ECO:0000256" key="10">
    <source>
        <dbReference type="HAMAP-Rule" id="MF_00162"/>
    </source>
</evidence>
<evidence type="ECO:0000256" key="3">
    <source>
        <dbReference type="ARBA" id="ARBA00022598"/>
    </source>
</evidence>
<dbReference type="PANTHER" id="PTHR21621">
    <property type="entry name" value="RIBOSOMAL PROTEIN S6 MODIFICATION PROTEIN"/>
    <property type="match status" value="1"/>
</dbReference>
<evidence type="ECO:0000256" key="2">
    <source>
        <dbReference type="ARBA" id="ARBA00001946"/>
    </source>
</evidence>
<evidence type="ECO:0000259" key="11">
    <source>
        <dbReference type="PROSITE" id="PS50975"/>
    </source>
</evidence>
<keyword evidence="3 10" id="KW-0436">Ligase</keyword>
<name>A0A6M9PWW3_9BURK</name>
<comment type="catalytic activity">
    <reaction evidence="10">
        <text>gamma-L-glutamyl-L-cysteine + glycine + ATP = glutathione + ADP + phosphate + H(+)</text>
        <dbReference type="Rhea" id="RHEA:13557"/>
        <dbReference type="ChEBI" id="CHEBI:15378"/>
        <dbReference type="ChEBI" id="CHEBI:30616"/>
        <dbReference type="ChEBI" id="CHEBI:43474"/>
        <dbReference type="ChEBI" id="CHEBI:57305"/>
        <dbReference type="ChEBI" id="CHEBI:57925"/>
        <dbReference type="ChEBI" id="CHEBI:58173"/>
        <dbReference type="ChEBI" id="CHEBI:456216"/>
        <dbReference type="EC" id="6.3.2.3"/>
    </reaction>
</comment>
<dbReference type="Gene3D" id="3.40.50.20">
    <property type="match status" value="1"/>
</dbReference>
<dbReference type="RefSeq" id="WP_173943596.1">
    <property type="nucleotide sequence ID" value="NZ_CBCSCD010000002.1"/>
</dbReference>
<evidence type="ECO:0000256" key="9">
    <source>
        <dbReference type="ARBA" id="ARBA00023211"/>
    </source>
</evidence>
<keyword evidence="4 10" id="KW-0317">Glutathione biosynthesis</keyword>
<keyword evidence="9" id="KW-0464">Manganese</keyword>
<evidence type="ECO:0000256" key="7">
    <source>
        <dbReference type="ARBA" id="ARBA00022840"/>
    </source>
</evidence>
<evidence type="ECO:0000256" key="5">
    <source>
        <dbReference type="ARBA" id="ARBA00022723"/>
    </source>
</evidence>
<sequence length="313" mass="34352">MDLLFIADPLESFKIEKDSTLAMMRVAQAAGHKLWFCQSRNILWRGNTVVADCQTLAIKPSSTSWFELGSIEGRALNAFTAVFMRTDPPFDIEYLNTTWLLSAAVRQGARVFNDPMAIREHSEKISITEFPEFIPPTLITCELSAIKAFHQEHRDIVIKPLDGMGGMGVFRVGPDGLNLASIVETLGENGARTLMAQRFLSEISEGDKRVLLIGGEVVPFALARIPQGNEIRGNLAAGGKGVAMPLTAAEKRVAELLAPILNERGLFIVGLDLIGAYVTEINVTSPTCFVEITEQSGFDVAQYWLKALEKKLV</sequence>
<dbReference type="HAMAP" id="MF_00162">
    <property type="entry name" value="GSH_S"/>
    <property type="match status" value="1"/>
</dbReference>
<dbReference type="NCBIfam" id="TIGR01380">
    <property type="entry name" value="glut_syn"/>
    <property type="match status" value="1"/>
</dbReference>
<dbReference type="KEGG" id="pani:DCO16_10500"/>
<dbReference type="Gene3D" id="3.30.1490.20">
    <property type="entry name" value="ATP-grasp fold, A domain"/>
    <property type="match status" value="1"/>
</dbReference>
<feature type="domain" description="ATP-grasp" evidence="11">
    <location>
        <begin position="124"/>
        <end position="309"/>
    </location>
</feature>
<dbReference type="GO" id="GO:0046872">
    <property type="term" value="F:metal ion binding"/>
    <property type="evidence" value="ECO:0007669"/>
    <property type="project" value="UniProtKB-KW"/>
</dbReference>
<keyword evidence="13" id="KW-1185">Reference proteome</keyword>
<dbReference type="NCBIfam" id="NF003573">
    <property type="entry name" value="PRK05246.1"/>
    <property type="match status" value="1"/>
</dbReference>
<dbReference type="GO" id="GO:0004363">
    <property type="term" value="F:glutathione synthase activity"/>
    <property type="evidence" value="ECO:0007669"/>
    <property type="project" value="UniProtKB-UniRule"/>
</dbReference>
<reference evidence="12 13" key="1">
    <citation type="submission" date="2018-04" db="EMBL/GenBank/DDBJ databases">
        <title>Polynucleobacter sp. LimPoW16 genome.</title>
        <authorList>
            <person name="Hahn M.W."/>
        </authorList>
    </citation>
    <scope>NUCLEOTIDE SEQUENCE [LARGE SCALE GENOMIC DNA]</scope>
    <source>
        <strain evidence="12 13">LimPoW16</strain>
    </source>
</reference>
<dbReference type="UniPathway" id="UPA00142">
    <property type="reaction ID" value="UER00210"/>
</dbReference>
<keyword evidence="8" id="KW-0460">Magnesium</keyword>
<dbReference type="Proteomes" id="UP000500806">
    <property type="component" value="Chromosome"/>
</dbReference>
<dbReference type="InterPro" id="IPR013815">
    <property type="entry name" value="ATP_grasp_subdomain_1"/>
</dbReference>
<dbReference type="PANTHER" id="PTHR21621:SF4">
    <property type="entry name" value="GLUTATHIONE SYNTHETASE"/>
    <property type="match status" value="1"/>
</dbReference>
<accession>A0A6M9PWW3</accession>
<keyword evidence="7 10" id="KW-0067">ATP-binding</keyword>
<dbReference type="Pfam" id="PF02955">
    <property type="entry name" value="GSH-S_ATP"/>
    <property type="match status" value="1"/>
</dbReference>
<comment type="cofactor">
    <cofactor evidence="1">
        <name>Mn(2+)</name>
        <dbReference type="ChEBI" id="CHEBI:29035"/>
    </cofactor>
</comment>
<dbReference type="InterPro" id="IPR006284">
    <property type="entry name" value="Glut_synth_pro"/>
</dbReference>
<proteinExistence type="inferred from homology"/>
<organism evidence="12 13">
    <name type="scientific">Polynucleobacter antarcticus</name>
    <dbReference type="NCBI Taxonomy" id="1743162"/>
    <lineage>
        <taxon>Bacteria</taxon>
        <taxon>Pseudomonadati</taxon>
        <taxon>Pseudomonadota</taxon>
        <taxon>Betaproteobacteria</taxon>
        <taxon>Burkholderiales</taxon>
        <taxon>Burkholderiaceae</taxon>
        <taxon>Polynucleobacter</taxon>
    </lineage>
</organism>
<evidence type="ECO:0000256" key="6">
    <source>
        <dbReference type="ARBA" id="ARBA00022741"/>
    </source>
</evidence>
<keyword evidence="5" id="KW-0479">Metal-binding</keyword>
<dbReference type="EC" id="6.3.2.3" evidence="10"/>
<dbReference type="Pfam" id="PF02951">
    <property type="entry name" value="GSH-S_N"/>
    <property type="match status" value="1"/>
</dbReference>
<keyword evidence="6 10" id="KW-0547">Nucleotide-binding</keyword>
<dbReference type="InterPro" id="IPR004218">
    <property type="entry name" value="GSHS_ATP-bd"/>
</dbReference>
<dbReference type="InterPro" id="IPR004215">
    <property type="entry name" value="GSHS_N"/>
</dbReference>
<dbReference type="SUPFAM" id="SSF52440">
    <property type="entry name" value="PreATP-grasp domain"/>
    <property type="match status" value="1"/>
</dbReference>
<comment type="pathway">
    <text evidence="10">Sulfur metabolism; glutathione biosynthesis; glutathione from L-cysteine and L-glutamate: step 2/2.</text>
</comment>
<comment type="similarity">
    <text evidence="10">Belongs to the prokaryotic GSH synthase family.</text>
</comment>
<dbReference type="GO" id="GO:0005524">
    <property type="term" value="F:ATP binding"/>
    <property type="evidence" value="ECO:0007669"/>
    <property type="project" value="UniProtKB-UniRule"/>
</dbReference>
<comment type="cofactor">
    <cofactor evidence="2">
        <name>Mg(2+)</name>
        <dbReference type="ChEBI" id="CHEBI:18420"/>
    </cofactor>
</comment>
<evidence type="ECO:0000313" key="13">
    <source>
        <dbReference type="Proteomes" id="UP000500806"/>
    </source>
</evidence>
<gene>
    <name evidence="10" type="primary">gshB</name>
    <name evidence="12" type="ORF">DCO16_10500</name>
</gene>
<dbReference type="InterPro" id="IPR011761">
    <property type="entry name" value="ATP-grasp"/>
</dbReference>
<dbReference type="Gene3D" id="3.30.470.20">
    <property type="entry name" value="ATP-grasp fold, B domain"/>
    <property type="match status" value="1"/>
</dbReference>
<protein>
    <recommendedName>
        <fullName evidence="10">Glutathione synthetase</fullName>
        <ecNumber evidence="10">6.3.2.3</ecNumber>
    </recommendedName>
    <alternativeName>
        <fullName evidence="10">GSH synthetase</fullName>
        <shortName evidence="10">GSH-S</shortName>
        <shortName evidence="10">GSHase</shortName>
    </alternativeName>
    <alternativeName>
        <fullName evidence="10">Glutathione synthase</fullName>
    </alternativeName>
</protein>
<evidence type="ECO:0000256" key="1">
    <source>
        <dbReference type="ARBA" id="ARBA00001936"/>
    </source>
</evidence>
<dbReference type="EMBL" id="CP028941">
    <property type="protein sequence ID" value="QKM63427.1"/>
    <property type="molecule type" value="Genomic_DNA"/>
</dbReference>
<evidence type="ECO:0000256" key="8">
    <source>
        <dbReference type="ARBA" id="ARBA00022842"/>
    </source>
</evidence>
<dbReference type="GO" id="GO:0005737">
    <property type="term" value="C:cytoplasm"/>
    <property type="evidence" value="ECO:0007669"/>
    <property type="project" value="TreeGrafter"/>
</dbReference>
<dbReference type="PROSITE" id="PS50975">
    <property type="entry name" value="ATP_GRASP"/>
    <property type="match status" value="1"/>
</dbReference>
<dbReference type="AlphaFoldDB" id="A0A6M9PWW3"/>
<evidence type="ECO:0000256" key="4">
    <source>
        <dbReference type="ARBA" id="ARBA00022684"/>
    </source>
</evidence>